<proteinExistence type="predicted"/>
<dbReference type="InterPro" id="IPR003709">
    <property type="entry name" value="VanY-like_core_dom"/>
</dbReference>
<feature type="domain" description="D-alanyl-D-alanine carboxypeptidase-like core" evidence="2">
    <location>
        <begin position="59"/>
        <end position="160"/>
    </location>
</feature>
<dbReference type="Proteomes" id="UP001056455">
    <property type="component" value="Chromosome"/>
</dbReference>
<evidence type="ECO:0000313" key="4">
    <source>
        <dbReference type="Proteomes" id="UP001056455"/>
    </source>
</evidence>
<dbReference type="SUPFAM" id="SSF55166">
    <property type="entry name" value="Hedgehog/DD-peptidase"/>
    <property type="match status" value="1"/>
</dbReference>
<evidence type="ECO:0000259" key="2">
    <source>
        <dbReference type="Pfam" id="PF02557"/>
    </source>
</evidence>
<dbReference type="CDD" id="cd14846">
    <property type="entry name" value="Peptidase_M15_like"/>
    <property type="match status" value="1"/>
</dbReference>
<dbReference type="PANTHER" id="PTHR34385">
    <property type="entry name" value="D-ALANYL-D-ALANINE CARBOXYPEPTIDASE"/>
    <property type="match status" value="1"/>
</dbReference>
<accession>A0ABY4YR23</accession>
<dbReference type="InterPro" id="IPR052179">
    <property type="entry name" value="DD-CPase-like"/>
</dbReference>
<dbReference type="Gene3D" id="3.30.1380.10">
    <property type="match status" value="1"/>
</dbReference>
<evidence type="ECO:0000313" key="3">
    <source>
        <dbReference type="EMBL" id="USQ79069.1"/>
    </source>
</evidence>
<gene>
    <name evidence="3" type="ORF">NF556_15800</name>
</gene>
<protein>
    <submittedName>
        <fullName evidence="3">M15 family metallopeptidase</fullName>
    </submittedName>
</protein>
<dbReference type="InterPro" id="IPR009045">
    <property type="entry name" value="Zn_M74/Hedgehog-like"/>
</dbReference>
<name>A0ABY4YR23_9MICO</name>
<keyword evidence="4" id="KW-1185">Reference proteome</keyword>
<dbReference type="PANTHER" id="PTHR34385:SF1">
    <property type="entry name" value="PEPTIDOGLYCAN L-ALANYL-D-GLUTAMATE ENDOPEPTIDASE CWLK"/>
    <property type="match status" value="1"/>
</dbReference>
<dbReference type="EMBL" id="CP099489">
    <property type="protein sequence ID" value="USQ79069.1"/>
    <property type="molecule type" value="Genomic_DNA"/>
</dbReference>
<dbReference type="RefSeq" id="WP_252591984.1">
    <property type="nucleotide sequence ID" value="NZ_CP099489.1"/>
</dbReference>
<feature type="region of interest" description="Disordered" evidence="1">
    <location>
        <begin position="165"/>
        <end position="189"/>
    </location>
</feature>
<evidence type="ECO:0000256" key="1">
    <source>
        <dbReference type="SAM" id="MobiDB-lite"/>
    </source>
</evidence>
<dbReference type="Pfam" id="PF02557">
    <property type="entry name" value="VanY"/>
    <property type="match status" value="1"/>
</dbReference>
<sequence>MSRTTTATTGGVLTGIAAIVAALLAILGVRAAGGEVTEADGLVPDGVSVFDEEFPAVANLDPDLLQAVRRAATDAAKEGIRFQVNSGWRSTAYQDQLLRDAIDDYGSEAEAARWVATADTSAHVSGDAIDLGGLDATAWLSQHGSTYGLCQTYGNEPWHYELRPESSHQGCPQMMADPTQDPRLQVRTG</sequence>
<organism evidence="3 4">
    <name type="scientific">Ornithinimicrobium faecis</name>
    <dbReference type="NCBI Taxonomy" id="2934158"/>
    <lineage>
        <taxon>Bacteria</taxon>
        <taxon>Bacillati</taxon>
        <taxon>Actinomycetota</taxon>
        <taxon>Actinomycetes</taxon>
        <taxon>Micrococcales</taxon>
        <taxon>Ornithinimicrobiaceae</taxon>
        <taxon>Ornithinimicrobium</taxon>
    </lineage>
</organism>
<reference evidence="3" key="1">
    <citation type="submission" date="2022-06" db="EMBL/GenBank/DDBJ databases">
        <title>Ornithinimicrobium HY1793.</title>
        <authorList>
            <person name="Huang Y."/>
        </authorList>
    </citation>
    <scope>NUCLEOTIDE SEQUENCE</scope>
    <source>
        <strain evidence="3">HY1793</strain>
    </source>
</reference>